<gene>
    <name evidence="6" type="ORF">SAMN04487989_101704</name>
</gene>
<keyword evidence="1 4" id="KW-0378">Hydrolase</keyword>
<dbReference type="EMBL" id="FOVN01000001">
    <property type="protein sequence ID" value="SFN47746.1"/>
    <property type="molecule type" value="Genomic_DNA"/>
</dbReference>
<keyword evidence="7" id="KW-1185">Reference proteome</keyword>
<name>A0A1I4ZBV5_9FLAO</name>
<dbReference type="PROSITE" id="PS51635">
    <property type="entry name" value="PNPLA"/>
    <property type="match status" value="1"/>
</dbReference>
<dbReference type="InterPro" id="IPR002641">
    <property type="entry name" value="PNPLA_dom"/>
</dbReference>
<feature type="short sequence motif" description="GXSXG" evidence="4">
    <location>
        <begin position="40"/>
        <end position="44"/>
    </location>
</feature>
<proteinExistence type="predicted"/>
<dbReference type="AlphaFoldDB" id="A0A1I4ZBV5"/>
<organism evidence="6 7">
    <name type="scientific">Bizionia echini</name>
    <dbReference type="NCBI Taxonomy" id="649333"/>
    <lineage>
        <taxon>Bacteria</taxon>
        <taxon>Pseudomonadati</taxon>
        <taxon>Bacteroidota</taxon>
        <taxon>Flavobacteriia</taxon>
        <taxon>Flavobacteriales</taxon>
        <taxon>Flavobacteriaceae</taxon>
        <taxon>Bizionia</taxon>
    </lineage>
</organism>
<evidence type="ECO:0000256" key="2">
    <source>
        <dbReference type="ARBA" id="ARBA00022963"/>
    </source>
</evidence>
<dbReference type="PANTHER" id="PTHR14226">
    <property type="entry name" value="NEUROPATHY TARGET ESTERASE/SWISS CHEESE D.MELANOGASTER"/>
    <property type="match status" value="1"/>
</dbReference>
<dbReference type="CDD" id="cd07205">
    <property type="entry name" value="Pat_PNPLA6_PNPLA7_NTE1_like"/>
    <property type="match status" value="1"/>
</dbReference>
<evidence type="ECO:0000256" key="4">
    <source>
        <dbReference type="PROSITE-ProRule" id="PRU01161"/>
    </source>
</evidence>
<sequence>MKKTNAIGLVLSGGGYRGIAHIGVLKAMEELNIKPDYISGTSAGAIVGSLYAAGHSCDKIFDFFLHTELFTYHNYTLKKPGLIDGSKIENVLKMYFKEDSFEALKTPMYIATTDLIHAKTRYFNSGSIIKPIIASSSVPGVFSPVVFNDFLLCDGGVTNNFPVEPLLITCDKIIGVFLNSLLETSKEKLTSTKSVLERAYKITRVNASENKFKSCDVFIAPKELGKHEIFSKTHANEIFEMGYQEAKLKLSSGDKNFK</sequence>
<accession>A0A1I4ZBV5</accession>
<evidence type="ECO:0000259" key="5">
    <source>
        <dbReference type="PROSITE" id="PS51635"/>
    </source>
</evidence>
<dbReference type="PANTHER" id="PTHR14226:SF29">
    <property type="entry name" value="NEUROPATHY TARGET ESTERASE SWS"/>
    <property type="match status" value="1"/>
</dbReference>
<dbReference type="OrthoDB" id="9770965at2"/>
<dbReference type="GO" id="GO:0016042">
    <property type="term" value="P:lipid catabolic process"/>
    <property type="evidence" value="ECO:0007669"/>
    <property type="project" value="UniProtKB-UniRule"/>
</dbReference>
<reference evidence="7" key="1">
    <citation type="submission" date="2016-10" db="EMBL/GenBank/DDBJ databases">
        <authorList>
            <person name="Varghese N."/>
            <person name="Submissions S."/>
        </authorList>
    </citation>
    <scope>NUCLEOTIDE SEQUENCE [LARGE SCALE GENOMIC DNA]</scope>
    <source>
        <strain evidence="7">DSM 23925</strain>
    </source>
</reference>
<dbReference type="Gene3D" id="3.40.1090.10">
    <property type="entry name" value="Cytosolic phospholipase A2 catalytic domain"/>
    <property type="match status" value="1"/>
</dbReference>
<evidence type="ECO:0000256" key="3">
    <source>
        <dbReference type="ARBA" id="ARBA00023098"/>
    </source>
</evidence>
<feature type="active site" description="Proton acceptor" evidence="4">
    <location>
        <position position="154"/>
    </location>
</feature>
<dbReference type="GO" id="GO:0016787">
    <property type="term" value="F:hydrolase activity"/>
    <property type="evidence" value="ECO:0007669"/>
    <property type="project" value="UniProtKB-UniRule"/>
</dbReference>
<keyword evidence="2 4" id="KW-0442">Lipid degradation</keyword>
<feature type="domain" description="PNPLA" evidence="5">
    <location>
        <begin position="9"/>
        <end position="167"/>
    </location>
</feature>
<protein>
    <submittedName>
        <fullName evidence="6">NTE family protein</fullName>
    </submittedName>
</protein>
<evidence type="ECO:0000256" key="1">
    <source>
        <dbReference type="ARBA" id="ARBA00022801"/>
    </source>
</evidence>
<dbReference type="STRING" id="649333.SAMN04487989_101704"/>
<dbReference type="Proteomes" id="UP000198705">
    <property type="component" value="Unassembled WGS sequence"/>
</dbReference>
<evidence type="ECO:0000313" key="7">
    <source>
        <dbReference type="Proteomes" id="UP000198705"/>
    </source>
</evidence>
<keyword evidence="3 4" id="KW-0443">Lipid metabolism</keyword>
<dbReference type="Pfam" id="PF01734">
    <property type="entry name" value="Patatin"/>
    <property type="match status" value="1"/>
</dbReference>
<evidence type="ECO:0000313" key="6">
    <source>
        <dbReference type="EMBL" id="SFN47746.1"/>
    </source>
</evidence>
<dbReference type="InterPro" id="IPR016035">
    <property type="entry name" value="Acyl_Trfase/lysoPLipase"/>
</dbReference>
<feature type="short sequence motif" description="DGA/G" evidence="4">
    <location>
        <begin position="154"/>
        <end position="156"/>
    </location>
</feature>
<feature type="active site" description="Nucleophile" evidence="4">
    <location>
        <position position="42"/>
    </location>
</feature>
<dbReference type="RefSeq" id="WP_092206240.1">
    <property type="nucleotide sequence ID" value="NZ_FOVN01000001.1"/>
</dbReference>
<dbReference type="InterPro" id="IPR050301">
    <property type="entry name" value="NTE"/>
</dbReference>
<feature type="short sequence motif" description="GXGXXG" evidence="4">
    <location>
        <begin position="13"/>
        <end position="18"/>
    </location>
</feature>
<dbReference type="SUPFAM" id="SSF52151">
    <property type="entry name" value="FabD/lysophospholipase-like"/>
    <property type="match status" value="1"/>
</dbReference>